<proteinExistence type="predicted"/>
<dbReference type="EMBL" id="JAUEPU010000019">
    <property type="protein sequence ID" value="KAK0494825.1"/>
    <property type="molecule type" value="Genomic_DNA"/>
</dbReference>
<protein>
    <recommendedName>
        <fullName evidence="2">Fungal-type protein kinase domain-containing protein</fullName>
    </recommendedName>
</protein>
<evidence type="ECO:0000259" key="2">
    <source>
        <dbReference type="Pfam" id="PF17667"/>
    </source>
</evidence>
<feature type="domain" description="Fungal-type protein kinase" evidence="2">
    <location>
        <begin position="18"/>
        <end position="183"/>
    </location>
</feature>
<evidence type="ECO:0000313" key="3">
    <source>
        <dbReference type="EMBL" id="KAK0494825.1"/>
    </source>
</evidence>
<keyword evidence="4" id="KW-1185">Reference proteome</keyword>
<dbReference type="PANTHER" id="PTHR38248:SF2">
    <property type="entry name" value="FUNK1 11"/>
    <property type="match status" value="1"/>
</dbReference>
<evidence type="ECO:0000313" key="4">
    <source>
        <dbReference type="Proteomes" id="UP001175228"/>
    </source>
</evidence>
<reference evidence="3" key="1">
    <citation type="submission" date="2023-06" db="EMBL/GenBank/DDBJ databases">
        <authorList>
            <consortium name="Lawrence Berkeley National Laboratory"/>
            <person name="Ahrendt S."/>
            <person name="Sahu N."/>
            <person name="Indic B."/>
            <person name="Wong-Bajracharya J."/>
            <person name="Merenyi Z."/>
            <person name="Ke H.-M."/>
            <person name="Monk M."/>
            <person name="Kocsube S."/>
            <person name="Drula E."/>
            <person name="Lipzen A."/>
            <person name="Balint B."/>
            <person name="Henrissat B."/>
            <person name="Andreopoulos B."/>
            <person name="Martin F.M."/>
            <person name="Harder C.B."/>
            <person name="Rigling D."/>
            <person name="Ford K.L."/>
            <person name="Foster G.D."/>
            <person name="Pangilinan J."/>
            <person name="Papanicolaou A."/>
            <person name="Barry K."/>
            <person name="LaButti K."/>
            <person name="Viragh M."/>
            <person name="Koriabine M."/>
            <person name="Yan M."/>
            <person name="Riley R."/>
            <person name="Champramary S."/>
            <person name="Plett K.L."/>
            <person name="Tsai I.J."/>
            <person name="Slot J."/>
            <person name="Sipos G."/>
            <person name="Plett J."/>
            <person name="Nagy L.G."/>
            <person name="Grigoriev I.V."/>
        </authorList>
    </citation>
    <scope>NUCLEOTIDE SEQUENCE</scope>
    <source>
        <strain evidence="3">HWK02</strain>
    </source>
</reference>
<dbReference type="AlphaFoldDB" id="A0AA39Q3A0"/>
<accession>A0AA39Q3A0</accession>
<gene>
    <name evidence="3" type="ORF">EDD18DRAFT_1076530</name>
</gene>
<feature type="region of interest" description="Disordered" evidence="1">
    <location>
        <begin position="1"/>
        <end position="20"/>
    </location>
</feature>
<dbReference type="InterPro" id="IPR040976">
    <property type="entry name" value="Pkinase_fungal"/>
</dbReference>
<evidence type="ECO:0000256" key="1">
    <source>
        <dbReference type="SAM" id="MobiDB-lite"/>
    </source>
</evidence>
<sequence>CDRPALEEYKKDDKPEDQNDVGISEKLVGKASQTMYADPTRRFMFGTTIENRTARFWFFSRAIVLVSESFDFLKEYTHLIHYVLSLSFATAEELGYDMSVTCVAYPLAANPSEHAIQYDYRIGDKTYRTVNCLSLFRASGLLSRATRVWAVCQIEEEGHPLCVHKDVWIPSNAQTEREIQQEIFDSIEKNHPEIGDGYREKYFMKIVACEVVKTSQGYNDDMPVVRARAFGDN</sequence>
<name>A0AA39Q3A0_9AGAR</name>
<dbReference type="Pfam" id="PF17667">
    <property type="entry name" value="Pkinase_fungal"/>
    <property type="match status" value="1"/>
</dbReference>
<organism evidence="3 4">
    <name type="scientific">Armillaria luteobubalina</name>
    <dbReference type="NCBI Taxonomy" id="153913"/>
    <lineage>
        <taxon>Eukaryota</taxon>
        <taxon>Fungi</taxon>
        <taxon>Dikarya</taxon>
        <taxon>Basidiomycota</taxon>
        <taxon>Agaricomycotina</taxon>
        <taxon>Agaricomycetes</taxon>
        <taxon>Agaricomycetidae</taxon>
        <taxon>Agaricales</taxon>
        <taxon>Marasmiineae</taxon>
        <taxon>Physalacriaceae</taxon>
        <taxon>Armillaria</taxon>
    </lineage>
</organism>
<feature type="compositionally biased region" description="Basic and acidic residues" evidence="1">
    <location>
        <begin position="1"/>
        <end position="17"/>
    </location>
</feature>
<comment type="caution">
    <text evidence="3">The sequence shown here is derived from an EMBL/GenBank/DDBJ whole genome shotgun (WGS) entry which is preliminary data.</text>
</comment>
<dbReference type="Proteomes" id="UP001175228">
    <property type="component" value="Unassembled WGS sequence"/>
</dbReference>
<feature type="non-terminal residue" evidence="3">
    <location>
        <position position="233"/>
    </location>
</feature>
<dbReference type="PANTHER" id="PTHR38248">
    <property type="entry name" value="FUNK1 6"/>
    <property type="match status" value="1"/>
</dbReference>